<gene>
    <name evidence="2" type="ORF">HMPREF9233_00023</name>
</gene>
<reference evidence="2 3" key="1">
    <citation type="submission" date="2012-09" db="EMBL/GenBank/DDBJ databases">
        <title>The Genome Sequence of Actinobaculum massiliae ACS-171-V-COL2.</title>
        <authorList>
            <consortium name="The Broad Institute Genome Sequencing Platform"/>
            <person name="Earl A."/>
            <person name="Ward D."/>
            <person name="Feldgarden M."/>
            <person name="Gevers D."/>
            <person name="Saerens B."/>
            <person name="Vaneechoutte M."/>
            <person name="Walker B."/>
            <person name="Young S.K."/>
            <person name="Zeng Q."/>
            <person name="Gargeya S."/>
            <person name="Fitzgerald M."/>
            <person name="Haas B."/>
            <person name="Abouelleil A."/>
            <person name="Alvarado L."/>
            <person name="Arachchi H.M."/>
            <person name="Berlin A."/>
            <person name="Chapman S.B."/>
            <person name="Goldberg J."/>
            <person name="Griggs A."/>
            <person name="Gujja S."/>
            <person name="Hansen M."/>
            <person name="Howarth C."/>
            <person name="Imamovic A."/>
            <person name="Larimer J."/>
            <person name="McCowen C."/>
            <person name="Montmayeur A."/>
            <person name="Murphy C."/>
            <person name="Neiman D."/>
            <person name="Pearson M."/>
            <person name="Priest M."/>
            <person name="Roberts A."/>
            <person name="Saif S."/>
            <person name="Shea T."/>
            <person name="Sisk P."/>
            <person name="Sykes S."/>
            <person name="Wortman J."/>
            <person name="Nusbaum C."/>
            <person name="Birren B."/>
        </authorList>
    </citation>
    <scope>NUCLEOTIDE SEQUENCE [LARGE SCALE GENOMIC DNA]</scope>
    <source>
        <strain evidence="3">ACS-171-V-Col2</strain>
    </source>
</reference>
<accession>K9F3C4</accession>
<dbReference type="eggNOG" id="COG1704">
    <property type="taxonomic scope" value="Bacteria"/>
</dbReference>
<dbReference type="Proteomes" id="UP000009888">
    <property type="component" value="Unassembled WGS sequence"/>
</dbReference>
<dbReference type="EMBL" id="AGWL01000001">
    <property type="protein sequence ID" value="EKU95935.1"/>
    <property type="molecule type" value="Genomic_DNA"/>
</dbReference>
<proteinExistence type="predicted"/>
<organism evidence="2 3">
    <name type="scientific">Actinobaculum massiliense ACS-171-V-Col2</name>
    <dbReference type="NCBI Taxonomy" id="883066"/>
    <lineage>
        <taxon>Bacteria</taxon>
        <taxon>Bacillati</taxon>
        <taxon>Actinomycetota</taxon>
        <taxon>Actinomycetes</taxon>
        <taxon>Actinomycetales</taxon>
        <taxon>Actinomycetaceae</taxon>
        <taxon>Actinobaculum</taxon>
    </lineage>
</organism>
<protein>
    <recommendedName>
        <fullName evidence="4">LemA family protein</fullName>
    </recommendedName>
</protein>
<feature type="transmembrane region" description="Helical" evidence="1">
    <location>
        <begin position="6"/>
        <end position="26"/>
    </location>
</feature>
<name>K9F3C4_9ACTO</name>
<evidence type="ECO:0008006" key="4">
    <source>
        <dbReference type="Google" id="ProtNLM"/>
    </source>
</evidence>
<sequence>MSWWHLVILAVIIAVLVIAGISLLLARRLNRLHSNVLKSRRVAEQALAARASAADEFARCGELDIAGSLILTDGAEACLAASMAPIVAEGLEDLFDAKAPAEPPAARAGAARQRRALESELSRVLRLTVGELEENAISAENKELYTHLERCRLDVRMTRKFHNSQVAQARVLHKAFLTRVLHLAGRAPMPQTIDIDDE</sequence>
<dbReference type="RefSeq" id="WP_007000241.1">
    <property type="nucleotide sequence ID" value="NZ_JH992955.1"/>
</dbReference>
<dbReference type="AlphaFoldDB" id="K9F3C4"/>
<keyword evidence="1" id="KW-0812">Transmembrane</keyword>
<keyword evidence="3" id="KW-1185">Reference proteome</keyword>
<evidence type="ECO:0000313" key="3">
    <source>
        <dbReference type="Proteomes" id="UP000009888"/>
    </source>
</evidence>
<keyword evidence="1" id="KW-1133">Transmembrane helix</keyword>
<dbReference type="HOGENOM" id="CLU_098191_0_0_11"/>
<keyword evidence="1" id="KW-0472">Membrane</keyword>
<comment type="caution">
    <text evidence="2">The sequence shown here is derived from an EMBL/GenBank/DDBJ whole genome shotgun (WGS) entry which is preliminary data.</text>
</comment>
<dbReference type="PATRIC" id="fig|883066.3.peg.24"/>
<evidence type="ECO:0000313" key="2">
    <source>
        <dbReference type="EMBL" id="EKU95935.1"/>
    </source>
</evidence>
<dbReference type="STRING" id="202789.GCA_001457435_00088"/>
<evidence type="ECO:0000256" key="1">
    <source>
        <dbReference type="SAM" id="Phobius"/>
    </source>
</evidence>